<dbReference type="Pfam" id="PF00005">
    <property type="entry name" value="ABC_tran"/>
    <property type="match status" value="1"/>
</dbReference>
<evidence type="ECO:0000313" key="6">
    <source>
        <dbReference type="Proteomes" id="UP000031121"/>
    </source>
</evidence>
<dbReference type="PROSITE" id="PS00211">
    <property type="entry name" value="ABC_TRANSPORTER_1"/>
    <property type="match status" value="1"/>
</dbReference>
<evidence type="ECO:0000256" key="1">
    <source>
        <dbReference type="ARBA" id="ARBA00022448"/>
    </source>
</evidence>
<keyword evidence="1" id="KW-0813">Transport</keyword>
<gene>
    <name evidence="5" type="ORF">JI75_04810</name>
</gene>
<dbReference type="RefSeq" id="WP_039689152.1">
    <property type="nucleotide sequence ID" value="NZ_CP009302.1"/>
</dbReference>
<accession>A0A0A8BAF1</accession>
<keyword evidence="6" id="KW-1185">Reference proteome</keyword>
<dbReference type="InterPro" id="IPR003593">
    <property type="entry name" value="AAA+_ATPase"/>
</dbReference>
<feature type="domain" description="ABC transporter" evidence="4">
    <location>
        <begin position="5"/>
        <end position="220"/>
    </location>
</feature>
<proteinExistence type="predicted"/>
<reference evidence="5 6" key="2">
    <citation type="journal article" date="2015" name="Genome Announc.">
        <title>Complete Genome Sequence of Coriobacteriaceae Strain 68-1-3, a Novel Mucus-Degrading Isolate from the Swine Intestinal Tract.</title>
        <authorList>
            <person name="Looft T."/>
            <person name="Bayles D.O."/>
            <person name="Alt D.P."/>
            <person name="Stanton T.B."/>
        </authorList>
    </citation>
    <scope>NUCLEOTIDE SEQUENCE [LARGE SCALE GENOMIC DNA]</scope>
    <source>
        <strain evidence="5 6">68-1-3</strain>
    </source>
</reference>
<evidence type="ECO:0000259" key="4">
    <source>
        <dbReference type="PROSITE" id="PS50893"/>
    </source>
</evidence>
<dbReference type="InterPro" id="IPR050153">
    <property type="entry name" value="Metal_Ion_Import_ABC"/>
</dbReference>
<dbReference type="GO" id="GO:0016887">
    <property type="term" value="F:ATP hydrolysis activity"/>
    <property type="evidence" value="ECO:0007669"/>
    <property type="project" value="InterPro"/>
</dbReference>
<organism evidence="5 6">
    <name type="scientific">Berryella intestinalis</name>
    <dbReference type="NCBI Taxonomy" id="1531429"/>
    <lineage>
        <taxon>Bacteria</taxon>
        <taxon>Bacillati</taxon>
        <taxon>Actinomycetota</taxon>
        <taxon>Coriobacteriia</taxon>
        <taxon>Eggerthellales</taxon>
        <taxon>Eggerthellaceae</taxon>
        <taxon>Berryella</taxon>
    </lineage>
</organism>
<keyword evidence="3" id="KW-0067">ATP-binding</keyword>
<dbReference type="PROSITE" id="PS50893">
    <property type="entry name" value="ABC_TRANSPORTER_2"/>
    <property type="match status" value="1"/>
</dbReference>
<dbReference type="Gene3D" id="3.40.50.300">
    <property type="entry name" value="P-loop containing nucleotide triphosphate hydrolases"/>
    <property type="match status" value="1"/>
</dbReference>
<dbReference type="OrthoDB" id="9804819at2"/>
<dbReference type="EMBL" id="CP009302">
    <property type="protein sequence ID" value="AJC12092.1"/>
    <property type="molecule type" value="Genomic_DNA"/>
</dbReference>
<dbReference type="InterPro" id="IPR003439">
    <property type="entry name" value="ABC_transporter-like_ATP-bd"/>
</dbReference>
<dbReference type="SMART" id="SM00382">
    <property type="entry name" value="AAA"/>
    <property type="match status" value="1"/>
</dbReference>
<sequence>MSSALEAVGLRFSYGDGPVLESVSFSVAEGEFAAIVGDNGVGKSTLMGLVLGDLVPDAGEVRLFGDPRATDDHHADIAYVSQDAVRGYRNFPTTIEELVSVHLAHLKARADVGSLLETVGLAQHRRHALRQLSGGQLQRVGLLAALVKGARLVLLDEPTTGIDRKFSAELYRILRNLCDEGRTVVMITHHLSEAAPFIDRALLLSDGRLSELDPSEWGAVR</sequence>
<dbReference type="HOGENOM" id="CLU_000604_1_11_11"/>
<dbReference type="InterPro" id="IPR027417">
    <property type="entry name" value="P-loop_NTPase"/>
</dbReference>
<dbReference type="AlphaFoldDB" id="A0A0A8BAF1"/>
<dbReference type="KEGG" id="cbac:JI75_04810"/>
<dbReference type="GO" id="GO:0005524">
    <property type="term" value="F:ATP binding"/>
    <property type="evidence" value="ECO:0007669"/>
    <property type="project" value="UniProtKB-KW"/>
</dbReference>
<dbReference type="STRING" id="1531429.JI75_04810"/>
<evidence type="ECO:0000313" key="5">
    <source>
        <dbReference type="EMBL" id="AJC12092.1"/>
    </source>
</evidence>
<name>A0A0A8BAF1_9ACTN</name>
<dbReference type="SUPFAM" id="SSF52540">
    <property type="entry name" value="P-loop containing nucleoside triphosphate hydrolases"/>
    <property type="match status" value="1"/>
</dbReference>
<dbReference type="PANTHER" id="PTHR42734">
    <property type="entry name" value="METAL TRANSPORT SYSTEM ATP-BINDING PROTEIN TM_0124-RELATED"/>
    <property type="match status" value="1"/>
</dbReference>
<keyword evidence="2" id="KW-0547">Nucleotide-binding</keyword>
<protein>
    <recommendedName>
        <fullName evidence="4">ABC transporter domain-containing protein</fullName>
    </recommendedName>
</protein>
<dbReference type="InterPro" id="IPR017871">
    <property type="entry name" value="ABC_transporter-like_CS"/>
</dbReference>
<evidence type="ECO:0000256" key="3">
    <source>
        <dbReference type="ARBA" id="ARBA00022840"/>
    </source>
</evidence>
<dbReference type="Proteomes" id="UP000031121">
    <property type="component" value="Chromosome"/>
</dbReference>
<evidence type="ECO:0000256" key="2">
    <source>
        <dbReference type="ARBA" id="ARBA00022741"/>
    </source>
</evidence>
<reference evidence="6" key="1">
    <citation type="submission" date="2014-08" db="EMBL/GenBank/DDBJ databases">
        <title>Coriobacteriaceae sp. complete genome.</title>
        <authorList>
            <person name="Looft T."/>
            <person name="Bayles D.O."/>
            <person name="Stanton T.B."/>
        </authorList>
    </citation>
    <scope>NUCLEOTIDE SEQUENCE [LARGE SCALE GENOMIC DNA]</scope>
    <source>
        <strain evidence="6">68-1-3</strain>
    </source>
</reference>